<comment type="caution">
    <text evidence="1">The sequence shown here is derived from an EMBL/GenBank/DDBJ whole genome shotgun (WGS) entry which is preliminary data.</text>
</comment>
<gene>
    <name evidence="1" type="ORF">MILVUS5_LOCUS18405</name>
</gene>
<protein>
    <submittedName>
        <fullName evidence="1">Uncharacterized protein</fullName>
    </submittedName>
</protein>
<keyword evidence="2" id="KW-1185">Reference proteome</keyword>
<dbReference type="Proteomes" id="UP001177021">
    <property type="component" value="Unassembled WGS sequence"/>
</dbReference>
<sequence length="397" mass="44268">MSTTTRSPNRSTEDIVDSTPFLPNSSGSSDEINSGRRIVRRQRLLQAARFLRQASGRRMMREPSVVVRETAAEQLEERQSDWAYSKPVVILDIVWNFAFVVVAATALFLSMNESPEMPLRLWIAGYVLQCVLHMVCVCFEYRRRRRYQRSSSSNAVAGSDRIGGASSGNLSSASREGSRSVSVSGSSYVSLAQFDEEGTSVAKHLESANTMFSFIWWIIGFYWVSAGGQALSEDSPQLYWLCIIFLGFDVFFVVFCVALACIIGIAVCCCLPCIIALLYAVADQQEGASKEDIEQLSKFKFRRVESNEKQTDNIQEPAGGIMTECRADSPIEHVLAEEDAECCICLSSYDDGVELRELPCGHHFHCACVDKWLYINATCPLCKYNILKSSNFGPEEV</sequence>
<evidence type="ECO:0000313" key="2">
    <source>
        <dbReference type="Proteomes" id="UP001177021"/>
    </source>
</evidence>
<organism evidence="1 2">
    <name type="scientific">Trifolium pratense</name>
    <name type="common">Red clover</name>
    <dbReference type="NCBI Taxonomy" id="57577"/>
    <lineage>
        <taxon>Eukaryota</taxon>
        <taxon>Viridiplantae</taxon>
        <taxon>Streptophyta</taxon>
        <taxon>Embryophyta</taxon>
        <taxon>Tracheophyta</taxon>
        <taxon>Spermatophyta</taxon>
        <taxon>Magnoliopsida</taxon>
        <taxon>eudicotyledons</taxon>
        <taxon>Gunneridae</taxon>
        <taxon>Pentapetalae</taxon>
        <taxon>rosids</taxon>
        <taxon>fabids</taxon>
        <taxon>Fabales</taxon>
        <taxon>Fabaceae</taxon>
        <taxon>Papilionoideae</taxon>
        <taxon>50 kb inversion clade</taxon>
        <taxon>NPAAA clade</taxon>
        <taxon>Hologalegina</taxon>
        <taxon>IRL clade</taxon>
        <taxon>Trifolieae</taxon>
        <taxon>Trifolium</taxon>
    </lineage>
</organism>
<name>A0ACB0K2K7_TRIPR</name>
<evidence type="ECO:0000313" key="1">
    <source>
        <dbReference type="EMBL" id="CAJ2650618.1"/>
    </source>
</evidence>
<proteinExistence type="predicted"/>
<dbReference type="EMBL" id="CASHSV030000109">
    <property type="protein sequence ID" value="CAJ2650618.1"/>
    <property type="molecule type" value="Genomic_DNA"/>
</dbReference>
<reference evidence="1" key="1">
    <citation type="submission" date="2023-10" db="EMBL/GenBank/DDBJ databases">
        <authorList>
            <person name="Rodriguez Cubillos JULIANA M."/>
            <person name="De Vega J."/>
        </authorList>
    </citation>
    <scope>NUCLEOTIDE SEQUENCE</scope>
</reference>
<accession>A0ACB0K2K7</accession>